<dbReference type="GO" id="GO:0033104">
    <property type="term" value="C:type VI protein secretion system complex"/>
    <property type="evidence" value="ECO:0007669"/>
    <property type="project" value="InterPro"/>
</dbReference>
<dbReference type="AlphaFoldDB" id="A0A1H7GI29"/>
<evidence type="ECO:0000313" key="2">
    <source>
        <dbReference type="Proteomes" id="UP000198521"/>
    </source>
</evidence>
<proteinExistence type="predicted"/>
<dbReference type="InterPro" id="IPR041408">
    <property type="entry name" value="Hcp_Tssd"/>
</dbReference>
<keyword evidence="2" id="KW-1185">Reference proteome</keyword>
<organism evidence="1 2">
    <name type="scientific">Aquimarina amphilecti</name>
    <dbReference type="NCBI Taxonomy" id="1038014"/>
    <lineage>
        <taxon>Bacteria</taxon>
        <taxon>Pseudomonadati</taxon>
        <taxon>Bacteroidota</taxon>
        <taxon>Flavobacteriia</taxon>
        <taxon>Flavobacteriales</taxon>
        <taxon>Flavobacteriaceae</taxon>
        <taxon>Aquimarina</taxon>
    </lineage>
</organism>
<sequence>MAFQAKLFINDEERNVIDSTFLYQQLMDSNGRPKTTIQDGKINVLIESTKNDELFYDWMFSTHTTYNGYVRFFKRDGFSKLFDFEFANCHCVHLEEKFNAEGNSPLKMELVLSPGIQRVRGQIFEKNWNPSNPFTNATPITEREEKEPEFLGYHFEDKEGEVLEKDEIEVDDEIYLVIETQDAVGESITINLDDKSLDYEYQGNRLENDVIRNVSITGDQTRVKLKAIKQED</sequence>
<dbReference type="EMBL" id="FOAB01000001">
    <property type="protein sequence ID" value="SEK37761.1"/>
    <property type="molecule type" value="Genomic_DNA"/>
</dbReference>
<evidence type="ECO:0000313" key="1">
    <source>
        <dbReference type="EMBL" id="SEK37761.1"/>
    </source>
</evidence>
<dbReference type="Pfam" id="PF17642">
    <property type="entry name" value="TssD"/>
    <property type="match status" value="1"/>
</dbReference>
<reference evidence="1 2" key="1">
    <citation type="submission" date="2016-10" db="EMBL/GenBank/DDBJ databases">
        <authorList>
            <person name="de Groot N.N."/>
        </authorList>
    </citation>
    <scope>NUCLEOTIDE SEQUENCE [LARGE SCALE GENOMIC DNA]</scope>
    <source>
        <strain evidence="1 2">DSM 25232</strain>
    </source>
</reference>
<name>A0A1H7GI29_AQUAM</name>
<dbReference type="STRING" id="1038014.SAMN04487910_0382"/>
<protein>
    <submittedName>
        <fullName evidence="1">Uncharacterized protein</fullName>
    </submittedName>
</protein>
<dbReference type="OrthoDB" id="1419291at2"/>
<dbReference type="Proteomes" id="UP000198521">
    <property type="component" value="Unassembled WGS sequence"/>
</dbReference>
<dbReference type="RefSeq" id="WP_091404761.1">
    <property type="nucleotide sequence ID" value="NZ_FOAB01000001.1"/>
</dbReference>
<accession>A0A1H7GI29</accession>
<gene>
    <name evidence="1" type="ORF">SAMN04487910_0382</name>
</gene>